<evidence type="ECO:0000313" key="2">
    <source>
        <dbReference type="Proteomes" id="UP000063308"/>
    </source>
</evidence>
<name>A0A0E4BN03_9BRAD</name>
<gene>
    <name evidence="1" type="ORF">NK6_2463</name>
</gene>
<evidence type="ECO:0000313" key="1">
    <source>
        <dbReference type="EMBL" id="BAR55644.1"/>
    </source>
</evidence>
<accession>A0A0E4BN03</accession>
<evidence type="ECO:0008006" key="3">
    <source>
        <dbReference type="Google" id="ProtNLM"/>
    </source>
</evidence>
<dbReference type="EMBL" id="AP014685">
    <property type="protein sequence ID" value="BAR55644.1"/>
    <property type="molecule type" value="Genomic_DNA"/>
</dbReference>
<dbReference type="AlphaFoldDB" id="A0A0E4BN03"/>
<organism evidence="1 2">
    <name type="scientific">Bradyrhizobium diazoefficiens</name>
    <dbReference type="NCBI Taxonomy" id="1355477"/>
    <lineage>
        <taxon>Bacteria</taxon>
        <taxon>Pseudomonadati</taxon>
        <taxon>Pseudomonadota</taxon>
        <taxon>Alphaproteobacteria</taxon>
        <taxon>Hyphomicrobiales</taxon>
        <taxon>Nitrobacteraceae</taxon>
        <taxon>Bradyrhizobium</taxon>
    </lineage>
</organism>
<proteinExistence type="predicted"/>
<reference evidence="1 2" key="1">
    <citation type="submission" date="2014-11" db="EMBL/GenBank/DDBJ databases">
        <title>Symbiosis island explosion on the genome of extra-slow-growing strains of soybean bradyrhizobia with massive insertion sequences.</title>
        <authorList>
            <person name="Iida T."/>
            <person name="Minamisawa K."/>
        </authorList>
    </citation>
    <scope>NUCLEOTIDE SEQUENCE [LARGE SCALE GENOMIC DNA]</scope>
    <source>
        <strain evidence="1 2">NK6</strain>
    </source>
</reference>
<sequence>MVVAIAVANKLARIVWAMMTTGEFYRPKLAA</sequence>
<dbReference type="Proteomes" id="UP000063308">
    <property type="component" value="Chromosome"/>
</dbReference>
<protein>
    <recommendedName>
        <fullName evidence="3">Transposase</fullName>
    </recommendedName>
</protein>